<gene>
    <name evidence="1" type="ORF">D4765_12355</name>
</gene>
<protein>
    <submittedName>
        <fullName evidence="1">DUF3046 domain-containing protein</fullName>
    </submittedName>
</protein>
<dbReference type="Proteomes" id="UP000306192">
    <property type="component" value="Unassembled WGS sequence"/>
</dbReference>
<evidence type="ECO:0000313" key="1">
    <source>
        <dbReference type="EMBL" id="TIH34609.1"/>
    </source>
</evidence>
<dbReference type="RefSeq" id="WP_136642605.1">
    <property type="nucleotide sequence ID" value="NZ_QYRT01000024.1"/>
</dbReference>
<dbReference type="OrthoDB" id="3215033at2"/>
<comment type="caution">
    <text evidence="1">The sequence shown here is derived from an EMBL/GenBank/DDBJ whole genome shotgun (WGS) entry which is preliminary data.</text>
</comment>
<organism evidence="1 2">
    <name type="scientific">Subtercola vilae</name>
    <dbReference type="NCBI Taxonomy" id="2056433"/>
    <lineage>
        <taxon>Bacteria</taxon>
        <taxon>Bacillati</taxon>
        <taxon>Actinomycetota</taxon>
        <taxon>Actinomycetes</taxon>
        <taxon>Micrococcales</taxon>
        <taxon>Microbacteriaceae</taxon>
        <taxon>Subtercola</taxon>
    </lineage>
</organism>
<proteinExistence type="predicted"/>
<dbReference type="InterPro" id="IPR021408">
    <property type="entry name" value="DUF3046"/>
</dbReference>
<dbReference type="AlphaFoldDB" id="A0A4T2BU33"/>
<reference evidence="1 2" key="1">
    <citation type="journal article" date="2019" name="Microorganisms">
        <title>Systematic Affiliation and Genome Analysis of Subtercola vilae DB165(T) with Particular Emphasis on Cold Adaptation of an Isolate from a High-Altitude Cold Volcano Lake.</title>
        <authorList>
            <person name="Villalobos A.S."/>
            <person name="Wiese J."/>
            <person name="Imhoff J.F."/>
            <person name="Dorador C."/>
            <person name="Keller A."/>
            <person name="Hentschel U."/>
        </authorList>
    </citation>
    <scope>NUCLEOTIDE SEQUENCE [LARGE SCALE GENOMIC DNA]</scope>
    <source>
        <strain evidence="1 2">DB165</strain>
    </source>
</reference>
<evidence type="ECO:0000313" key="2">
    <source>
        <dbReference type="Proteomes" id="UP000306192"/>
    </source>
</evidence>
<name>A0A4T2BU33_9MICO</name>
<dbReference type="Pfam" id="PF11248">
    <property type="entry name" value="DUF3046"/>
    <property type="match status" value="1"/>
</dbReference>
<sequence>MRVSEFRQAVLDEFGSGFGRVVTSDLVLTEFGGRTADQAIGAGEDAREVWMALCRAADVPTSRWHGAGLPLPRS</sequence>
<accession>A0A4T2BU33</accession>
<dbReference type="EMBL" id="QYRT01000024">
    <property type="protein sequence ID" value="TIH34609.1"/>
    <property type="molecule type" value="Genomic_DNA"/>
</dbReference>
<keyword evidence="2" id="KW-1185">Reference proteome</keyword>